<feature type="chain" id="PRO_5016943806" evidence="2">
    <location>
        <begin position="28"/>
        <end position="205"/>
    </location>
</feature>
<feature type="domain" description="DUF2059" evidence="3">
    <location>
        <begin position="109"/>
        <end position="166"/>
    </location>
</feature>
<keyword evidence="5" id="KW-1185">Reference proteome</keyword>
<feature type="region of interest" description="Disordered" evidence="1">
    <location>
        <begin position="183"/>
        <end position="205"/>
    </location>
</feature>
<keyword evidence="2" id="KW-0732">Signal</keyword>
<sequence>MRTKDFVSALGAIALLGTALATTPSFAQDAGAAPAASEQQQPAEISESHLAAARKAVDAIGASDEFDNILLNAATQTKAEFIPNNPDLQTEISDMVDEKAIELAPRRAALETEIARAYASLFTEEELNEIAGFYSTEAGRKLLELGPRAARESLGAANVWTNGILRDLRQASLEGMNEIYAAQAGETPAPAEGAAEGAAEGGSPQ</sequence>
<dbReference type="InterPro" id="IPR018637">
    <property type="entry name" value="DUF2059"/>
</dbReference>
<evidence type="ECO:0000313" key="4">
    <source>
        <dbReference type="EMBL" id="RFC65070.1"/>
    </source>
</evidence>
<dbReference type="OrthoDB" id="5510290at2"/>
<reference evidence="4 5" key="1">
    <citation type="submission" date="2018-08" db="EMBL/GenBank/DDBJ databases">
        <title>Fulvimarina sp. 85, whole genome shotgun sequence.</title>
        <authorList>
            <person name="Tuo L."/>
        </authorList>
    </citation>
    <scope>NUCLEOTIDE SEQUENCE [LARGE SCALE GENOMIC DNA]</scope>
    <source>
        <strain evidence="4 5">85</strain>
    </source>
</reference>
<gene>
    <name evidence="4" type="ORF">DYI37_04195</name>
</gene>
<dbReference type="Pfam" id="PF09832">
    <property type="entry name" value="DUF2059"/>
    <property type="match status" value="1"/>
</dbReference>
<comment type="caution">
    <text evidence="4">The sequence shown here is derived from an EMBL/GenBank/DDBJ whole genome shotgun (WGS) entry which is preliminary data.</text>
</comment>
<feature type="signal peptide" evidence="2">
    <location>
        <begin position="1"/>
        <end position="27"/>
    </location>
</feature>
<accession>A0A371X756</accession>
<dbReference type="EMBL" id="QURL01000002">
    <property type="protein sequence ID" value="RFC65070.1"/>
    <property type="molecule type" value="Genomic_DNA"/>
</dbReference>
<dbReference type="AlphaFoldDB" id="A0A371X756"/>
<dbReference type="RefSeq" id="WP_116681968.1">
    <property type="nucleotide sequence ID" value="NZ_QURL01000002.1"/>
</dbReference>
<organism evidence="4 5">
    <name type="scientific">Fulvimarina endophytica</name>
    <dbReference type="NCBI Taxonomy" id="2293836"/>
    <lineage>
        <taxon>Bacteria</taxon>
        <taxon>Pseudomonadati</taxon>
        <taxon>Pseudomonadota</taxon>
        <taxon>Alphaproteobacteria</taxon>
        <taxon>Hyphomicrobiales</taxon>
        <taxon>Aurantimonadaceae</taxon>
        <taxon>Fulvimarina</taxon>
    </lineage>
</organism>
<evidence type="ECO:0000256" key="2">
    <source>
        <dbReference type="SAM" id="SignalP"/>
    </source>
</evidence>
<evidence type="ECO:0000313" key="5">
    <source>
        <dbReference type="Proteomes" id="UP000264310"/>
    </source>
</evidence>
<dbReference type="Proteomes" id="UP000264310">
    <property type="component" value="Unassembled WGS sequence"/>
</dbReference>
<proteinExistence type="predicted"/>
<protein>
    <submittedName>
        <fullName evidence="4">DUF2059 domain-containing protein</fullName>
    </submittedName>
</protein>
<evidence type="ECO:0000259" key="3">
    <source>
        <dbReference type="Pfam" id="PF09832"/>
    </source>
</evidence>
<name>A0A371X756_9HYPH</name>
<evidence type="ECO:0000256" key="1">
    <source>
        <dbReference type="SAM" id="MobiDB-lite"/>
    </source>
</evidence>